<evidence type="ECO:0000313" key="1">
    <source>
        <dbReference type="EMBL" id="BDS14474.1"/>
    </source>
</evidence>
<gene>
    <name evidence="1" type="ORF">AsAng_0052540</name>
</gene>
<sequence length="174" mass="20254">MQKMQKKPNKYMATIIKPPQSLAYQPNKRSVFLAGSIEMGKAKDWQAYVGNNLLNFDIIIWNPRRTSWDSSWEQSINNPVFKEQVDWELDALDRAELILFHFESDTQSPITLMELGLFAQSKKCLVHCPEGFWRKGNVDIVCDRYNIQQVNSLDHGIAKLKDHFNSCIVKRHNN</sequence>
<organism evidence="1 2">
    <name type="scientific">Aureispira anguillae</name>
    <dbReference type="NCBI Taxonomy" id="2864201"/>
    <lineage>
        <taxon>Bacteria</taxon>
        <taxon>Pseudomonadati</taxon>
        <taxon>Bacteroidota</taxon>
        <taxon>Saprospiria</taxon>
        <taxon>Saprospirales</taxon>
        <taxon>Saprospiraceae</taxon>
        <taxon>Aureispira</taxon>
    </lineage>
</organism>
<dbReference type="Proteomes" id="UP001060919">
    <property type="component" value="Chromosome"/>
</dbReference>
<accession>A0A915YJR2</accession>
<name>A0A915YJR2_9BACT</name>
<dbReference type="Gene3D" id="3.40.50.450">
    <property type="match status" value="1"/>
</dbReference>
<reference evidence="1" key="1">
    <citation type="submission" date="2022-09" db="EMBL/GenBank/DDBJ databases">
        <title>Aureispira anguillicida sp. nov., isolated from Leptocephalus of Japanese eel Anguilla japonica.</title>
        <authorList>
            <person name="Yuasa K."/>
            <person name="Mekata T."/>
            <person name="Ikunari K."/>
        </authorList>
    </citation>
    <scope>NUCLEOTIDE SEQUENCE</scope>
    <source>
        <strain evidence="1">EL160426</strain>
    </source>
</reference>
<protein>
    <submittedName>
        <fullName evidence="1">Nucleoside 2-deoxyribosyltransferase domain-containing protein</fullName>
    </submittedName>
</protein>
<evidence type="ECO:0000313" key="2">
    <source>
        <dbReference type="Proteomes" id="UP001060919"/>
    </source>
</evidence>
<dbReference type="InterPro" id="IPR039470">
    <property type="entry name" value="Nuc_deoxyri_tr2"/>
</dbReference>
<keyword evidence="2" id="KW-1185">Reference proteome</keyword>
<dbReference type="Pfam" id="PF15891">
    <property type="entry name" value="Nuc_deoxyri_tr2"/>
    <property type="match status" value="1"/>
</dbReference>
<proteinExistence type="predicted"/>
<dbReference type="KEGG" id="aup:AsAng_0052540"/>
<dbReference type="EMBL" id="AP026867">
    <property type="protein sequence ID" value="BDS14474.1"/>
    <property type="molecule type" value="Genomic_DNA"/>
</dbReference>
<dbReference type="AlphaFoldDB" id="A0A915YJR2"/>